<evidence type="ECO:0000313" key="4">
    <source>
        <dbReference type="Proteomes" id="UP000597507"/>
    </source>
</evidence>
<dbReference type="InterPro" id="IPR001173">
    <property type="entry name" value="Glyco_trans_2-like"/>
</dbReference>
<dbReference type="RefSeq" id="WP_188899189.1">
    <property type="nucleotide sequence ID" value="NZ_BMKS01000003.1"/>
</dbReference>
<evidence type="ECO:0000259" key="2">
    <source>
        <dbReference type="Pfam" id="PF00535"/>
    </source>
</evidence>
<feature type="compositionally biased region" description="Pro residues" evidence="1">
    <location>
        <begin position="1"/>
        <end position="15"/>
    </location>
</feature>
<feature type="region of interest" description="Disordered" evidence="1">
    <location>
        <begin position="820"/>
        <end position="846"/>
    </location>
</feature>
<dbReference type="InterPro" id="IPR011990">
    <property type="entry name" value="TPR-like_helical_dom_sf"/>
</dbReference>
<evidence type="ECO:0000256" key="1">
    <source>
        <dbReference type="SAM" id="MobiDB-lite"/>
    </source>
</evidence>
<dbReference type="Pfam" id="PF00535">
    <property type="entry name" value="Glycos_transf_2"/>
    <property type="match status" value="1"/>
</dbReference>
<reference evidence="3 4" key="1">
    <citation type="journal article" date="2014" name="Int. J. Syst. Evol. Microbiol.">
        <title>Complete genome sequence of Corynebacterium casei LMG S-19264T (=DSM 44701T), isolated from a smear-ripened cheese.</title>
        <authorList>
            <consortium name="US DOE Joint Genome Institute (JGI-PGF)"/>
            <person name="Walter F."/>
            <person name="Albersmeier A."/>
            <person name="Kalinowski J."/>
            <person name="Ruckert C."/>
        </authorList>
    </citation>
    <scope>NUCLEOTIDE SEQUENCE [LARGE SCALE GENOMIC DNA]</scope>
    <source>
        <strain evidence="3 4">CGMCC 1.16330</strain>
    </source>
</reference>
<accession>A0A8J2Z9P1</accession>
<dbReference type="Proteomes" id="UP000597507">
    <property type="component" value="Unassembled WGS sequence"/>
</dbReference>
<dbReference type="AlphaFoldDB" id="A0A8J2Z9P1"/>
<protein>
    <recommendedName>
        <fullName evidence="2">Glycosyltransferase 2-like domain-containing protein</fullName>
    </recommendedName>
</protein>
<dbReference type="EMBL" id="BMKS01000003">
    <property type="protein sequence ID" value="GGG26389.1"/>
    <property type="molecule type" value="Genomic_DNA"/>
</dbReference>
<dbReference type="PANTHER" id="PTHR43685:SF2">
    <property type="entry name" value="GLYCOSYLTRANSFERASE 2-LIKE DOMAIN-CONTAINING PROTEIN"/>
    <property type="match status" value="1"/>
</dbReference>
<organism evidence="3 4">
    <name type="scientific">Caldovatus sediminis</name>
    <dbReference type="NCBI Taxonomy" id="2041189"/>
    <lineage>
        <taxon>Bacteria</taxon>
        <taxon>Pseudomonadati</taxon>
        <taxon>Pseudomonadota</taxon>
        <taxon>Alphaproteobacteria</taxon>
        <taxon>Acetobacterales</taxon>
        <taxon>Roseomonadaceae</taxon>
        <taxon>Caldovatus</taxon>
    </lineage>
</organism>
<dbReference type="Gene3D" id="3.90.550.10">
    <property type="entry name" value="Spore Coat Polysaccharide Biosynthesis Protein SpsA, Chain A"/>
    <property type="match status" value="1"/>
</dbReference>
<dbReference type="SUPFAM" id="SSF53448">
    <property type="entry name" value="Nucleotide-diphospho-sugar transferases"/>
    <property type="match status" value="1"/>
</dbReference>
<gene>
    <name evidence="3" type="ORF">GCM10010964_12900</name>
</gene>
<sequence>MSPEAPAPACPPSPNPTGGGRPPGDGARRHAIFLAFARATPPPPAAGLAPFLTSDADWASAERALVTLLAEEPDDAPARRLLLALAQLDPARVAALRHPPAPLLAVAAEARLLAGDPTAAEILLAAGRARAPADPGLRLRAAMLAARFGDPAEAVAALRSWAPSEDGEGDAAIAYTLDALLARGAGAAAIAVLHGPAARGRPGLRRRFVEAGLDAFRRSLNDAPDLVLLEAIASAAADLAATLPPALLAEIARLAESMDRGDLLDRLAAPLVEVLDATDPPPPWLAAAAAALTGGEPLPLDGAALTQRGLALHAAGRLARAGLCFALALRLAPDDPAIRLNAGFAAAAAGRREEAVAAFAGVAGTAEEGRMRRLAWPVAARTGGIPWPYAPPDPTVVPPLPPGAAEWPLVTIITPTLNAGRWLEEAILSVLHQGYPRLQYVIVDGGSTDATPAILARHRAAIDTVIVEPDNGQAEALNKGLARVRGELVGWLNADDMLAPGALHAAAAAWLAEPETADILHGPCIVHRDRAPTALQAPRLAPGEFTVEALSDVFGRWMDGAFFLQPEALFTRRLLEALGGRVDEGLHYAFDYAFWLAAARHGARPRRVDWPIAFYRLRQGQKTGNRTASVMEQLTVRDRWMRPAPSPERHRTIVARLRAAFGDPAGAGPTRLVLFDPRLPRTPAATRALAHASATLEAAGVTLQAVHAADLVPPEADIVLRVLRAHDGPDWAAPLRGRFHGPLAGWFVEPDRDPFANAALAKLVDLAVPASAEAAPVLANDLAVLLPPSPAVPGWPEAPGSLAAALAAIVGSMRALAGEPAGPCRSGPGDTPRPAEVAGEGTGPIC</sequence>
<keyword evidence="4" id="KW-1185">Reference proteome</keyword>
<dbReference type="PANTHER" id="PTHR43685">
    <property type="entry name" value="GLYCOSYLTRANSFERASE"/>
    <property type="match status" value="1"/>
</dbReference>
<comment type="caution">
    <text evidence="3">The sequence shown here is derived from an EMBL/GenBank/DDBJ whole genome shotgun (WGS) entry which is preliminary data.</text>
</comment>
<dbReference type="InterPro" id="IPR029044">
    <property type="entry name" value="Nucleotide-diphossugar_trans"/>
</dbReference>
<feature type="region of interest" description="Disordered" evidence="1">
    <location>
        <begin position="1"/>
        <end position="27"/>
    </location>
</feature>
<dbReference type="SUPFAM" id="SSF48452">
    <property type="entry name" value="TPR-like"/>
    <property type="match status" value="1"/>
</dbReference>
<feature type="domain" description="Glycosyltransferase 2-like" evidence="2">
    <location>
        <begin position="411"/>
        <end position="515"/>
    </location>
</feature>
<evidence type="ECO:0000313" key="3">
    <source>
        <dbReference type="EMBL" id="GGG26389.1"/>
    </source>
</evidence>
<name>A0A8J2Z9P1_9PROT</name>
<dbReference type="Gene3D" id="1.25.40.10">
    <property type="entry name" value="Tetratricopeptide repeat domain"/>
    <property type="match status" value="1"/>
</dbReference>
<proteinExistence type="predicted"/>
<dbReference type="InterPro" id="IPR050834">
    <property type="entry name" value="Glycosyltransf_2"/>
</dbReference>